<sequence>MQTNNIQLPNLSANAVAAPKVNLNLSAGGDNNAFKQALSREMEQRQAGNSTSSNQPSKAAERPNASRASAPKQQAAPAKQPQNDDDAPAPQASSNDPAAAPAPVPARTASSSDSDSSSADSDNSDAQAAQAADPVADMLALVAAFNQPAAPAATPLPAADAGSAALSAGVGG</sequence>
<organism evidence="2 3">
    <name type="scientific">Duganella alba</name>
    <dbReference type="NCBI Taxonomy" id="2666081"/>
    <lineage>
        <taxon>Bacteria</taxon>
        <taxon>Pseudomonadati</taxon>
        <taxon>Pseudomonadota</taxon>
        <taxon>Betaproteobacteria</taxon>
        <taxon>Burkholderiales</taxon>
        <taxon>Oxalobacteraceae</taxon>
        <taxon>Telluria group</taxon>
        <taxon>Duganella</taxon>
    </lineage>
</organism>
<keyword evidence="2" id="KW-0969">Cilium</keyword>
<feature type="region of interest" description="Disordered" evidence="1">
    <location>
        <begin position="152"/>
        <end position="172"/>
    </location>
</feature>
<evidence type="ECO:0000313" key="3">
    <source>
        <dbReference type="Proteomes" id="UP000481037"/>
    </source>
</evidence>
<reference evidence="2 3" key="1">
    <citation type="submission" date="2019-11" db="EMBL/GenBank/DDBJ databases">
        <title>Novel species isolated from a subtropical stream in China.</title>
        <authorList>
            <person name="Lu H."/>
        </authorList>
    </citation>
    <scope>NUCLEOTIDE SEQUENCE [LARGE SCALE GENOMIC DNA]</scope>
    <source>
        <strain evidence="2 3">FT25W</strain>
    </source>
</reference>
<evidence type="ECO:0000313" key="2">
    <source>
        <dbReference type="EMBL" id="MRX11872.1"/>
    </source>
</evidence>
<feature type="non-terminal residue" evidence="2">
    <location>
        <position position="172"/>
    </location>
</feature>
<feature type="region of interest" description="Disordered" evidence="1">
    <location>
        <begin position="26"/>
        <end position="132"/>
    </location>
</feature>
<gene>
    <name evidence="2" type="ORF">GJ697_28985</name>
</gene>
<proteinExistence type="predicted"/>
<accession>A0A6L5QRF5</accession>
<dbReference type="AlphaFoldDB" id="A0A6L5QRF5"/>
<dbReference type="EMBL" id="WKJM01000055">
    <property type="protein sequence ID" value="MRX11872.1"/>
    <property type="molecule type" value="Genomic_DNA"/>
</dbReference>
<protein>
    <submittedName>
        <fullName evidence="2">Flagellar hook-length control protein FliK</fullName>
    </submittedName>
</protein>
<keyword evidence="2" id="KW-0282">Flagellum</keyword>
<dbReference type="Proteomes" id="UP000481037">
    <property type="component" value="Unassembled WGS sequence"/>
</dbReference>
<name>A0A6L5QRF5_9BURK</name>
<feature type="compositionally biased region" description="Low complexity" evidence="1">
    <location>
        <begin position="65"/>
        <end position="81"/>
    </location>
</feature>
<keyword evidence="3" id="KW-1185">Reference proteome</keyword>
<keyword evidence="2" id="KW-0966">Cell projection</keyword>
<evidence type="ECO:0000256" key="1">
    <source>
        <dbReference type="SAM" id="MobiDB-lite"/>
    </source>
</evidence>
<comment type="caution">
    <text evidence="2">The sequence shown here is derived from an EMBL/GenBank/DDBJ whole genome shotgun (WGS) entry which is preliminary data.</text>
</comment>
<feature type="compositionally biased region" description="Low complexity" evidence="1">
    <location>
        <begin position="88"/>
        <end position="132"/>
    </location>
</feature>
<feature type="compositionally biased region" description="Polar residues" evidence="1">
    <location>
        <begin position="46"/>
        <end position="57"/>
    </location>
</feature>